<organism evidence="6 7">
    <name type="scientific">Gracilariopsis chorda</name>
    <dbReference type="NCBI Taxonomy" id="448386"/>
    <lineage>
        <taxon>Eukaryota</taxon>
        <taxon>Rhodophyta</taxon>
        <taxon>Florideophyceae</taxon>
        <taxon>Rhodymeniophycidae</taxon>
        <taxon>Gracilariales</taxon>
        <taxon>Gracilariaceae</taxon>
        <taxon>Gracilariopsis</taxon>
    </lineage>
</organism>
<gene>
    <name evidence="6" type="ORF">BWQ96_04487</name>
</gene>
<keyword evidence="1" id="KW-0479">Metal-binding</keyword>
<feature type="domain" description="MYND-type" evidence="5">
    <location>
        <begin position="269"/>
        <end position="317"/>
    </location>
</feature>
<keyword evidence="7" id="KW-1185">Reference proteome</keyword>
<dbReference type="Pfam" id="PF01753">
    <property type="entry name" value="zf-MYND"/>
    <property type="match status" value="1"/>
</dbReference>
<proteinExistence type="predicted"/>
<dbReference type="GO" id="GO:0008270">
    <property type="term" value="F:zinc ion binding"/>
    <property type="evidence" value="ECO:0007669"/>
    <property type="project" value="UniProtKB-KW"/>
</dbReference>
<evidence type="ECO:0000313" key="7">
    <source>
        <dbReference type="Proteomes" id="UP000247409"/>
    </source>
</evidence>
<dbReference type="OrthoDB" id="2728at2759"/>
<dbReference type="Gene3D" id="6.10.140.2220">
    <property type="match status" value="1"/>
</dbReference>
<sequence length="438" mass="49325">MPPIALSSRNSSLIKRAHKLPPPNAKLAYQIVAAQLRVWTADHTGRACRPWYIFCLELYPRGTVINQTIMRPASQPPSPTDMLSFLLSHIVDPPKNQPVALPTQVSFIDQSVTEALAPHLRRLNIEVATLTLADGLSDYVKRFSDKMISDDRATRSDTSERPGLLSVPHVSASLISKLTTAACKMYAAQPWRNIAEHLALRVLLPADSEKRRQRFFLTVLGSDEKIMGFALMPSLHDLRSKYRRAVLHRTDGLEDDGEQGRIAPDVLVCASCGRRVEEQLAEDGRRFVHRCAACKRLLYCDETCQRRDWAQRHRSECETAAADAEYVFRRDEWGWLKRELVCLFVDPTSVPFDDLDGFELFKWPFVREQSPPLYPLTFASVQGFTTRVALPTKKEIEVMIDIARTLTECVRPPPKDGVIHLASGVSISVAENLADSLP</sequence>
<dbReference type="Proteomes" id="UP000247409">
    <property type="component" value="Unassembled WGS sequence"/>
</dbReference>
<protein>
    <recommendedName>
        <fullName evidence="5">MYND-type domain-containing protein</fullName>
    </recommendedName>
</protein>
<evidence type="ECO:0000256" key="3">
    <source>
        <dbReference type="ARBA" id="ARBA00022833"/>
    </source>
</evidence>
<evidence type="ECO:0000256" key="4">
    <source>
        <dbReference type="PROSITE-ProRule" id="PRU00134"/>
    </source>
</evidence>
<comment type="caution">
    <text evidence="6">The sequence shown here is derived from an EMBL/GenBank/DDBJ whole genome shotgun (WGS) entry which is preliminary data.</text>
</comment>
<keyword evidence="3" id="KW-0862">Zinc</keyword>
<evidence type="ECO:0000259" key="5">
    <source>
        <dbReference type="PROSITE" id="PS50865"/>
    </source>
</evidence>
<dbReference type="SUPFAM" id="SSF144232">
    <property type="entry name" value="HIT/MYND zinc finger-like"/>
    <property type="match status" value="1"/>
</dbReference>
<name>A0A2V3IUG2_9FLOR</name>
<dbReference type="STRING" id="448386.A0A2V3IUG2"/>
<dbReference type="PROSITE" id="PS50865">
    <property type="entry name" value="ZF_MYND_2"/>
    <property type="match status" value="1"/>
</dbReference>
<accession>A0A2V3IUG2</accession>
<reference evidence="6 7" key="1">
    <citation type="journal article" date="2018" name="Mol. Biol. Evol.">
        <title>Analysis of the draft genome of the red seaweed Gracilariopsis chorda provides insights into genome size evolution in Rhodophyta.</title>
        <authorList>
            <person name="Lee J."/>
            <person name="Yang E.C."/>
            <person name="Graf L."/>
            <person name="Yang J.H."/>
            <person name="Qiu H."/>
            <person name="Zel Zion U."/>
            <person name="Chan C.X."/>
            <person name="Stephens T.G."/>
            <person name="Weber A.P.M."/>
            <person name="Boo G.H."/>
            <person name="Boo S.M."/>
            <person name="Kim K.M."/>
            <person name="Shin Y."/>
            <person name="Jung M."/>
            <person name="Lee S.J."/>
            <person name="Yim H.S."/>
            <person name="Lee J.H."/>
            <person name="Bhattacharya D."/>
            <person name="Yoon H.S."/>
        </authorList>
    </citation>
    <scope>NUCLEOTIDE SEQUENCE [LARGE SCALE GENOMIC DNA]</scope>
    <source>
        <strain evidence="6 7">SKKU-2015</strain>
        <tissue evidence="6">Whole body</tissue>
    </source>
</reference>
<dbReference type="InterPro" id="IPR002893">
    <property type="entry name" value="Znf_MYND"/>
</dbReference>
<dbReference type="AlphaFoldDB" id="A0A2V3IUG2"/>
<keyword evidence="2 4" id="KW-0863">Zinc-finger</keyword>
<dbReference type="EMBL" id="NBIV01000054">
    <property type="protein sequence ID" value="PXF45719.1"/>
    <property type="molecule type" value="Genomic_DNA"/>
</dbReference>
<evidence type="ECO:0000256" key="2">
    <source>
        <dbReference type="ARBA" id="ARBA00022771"/>
    </source>
</evidence>
<evidence type="ECO:0000256" key="1">
    <source>
        <dbReference type="ARBA" id="ARBA00022723"/>
    </source>
</evidence>
<evidence type="ECO:0000313" key="6">
    <source>
        <dbReference type="EMBL" id="PXF45719.1"/>
    </source>
</evidence>